<dbReference type="InterPro" id="IPR035965">
    <property type="entry name" value="PAS-like_dom_sf"/>
</dbReference>
<dbReference type="EMBL" id="PDOC01000007">
    <property type="protein sequence ID" value="PIL44528.1"/>
    <property type="molecule type" value="Genomic_DNA"/>
</dbReference>
<comment type="caution">
    <text evidence="9">The sequence shown here is derived from an EMBL/GenBank/DDBJ whole genome shotgun (WGS) entry which is preliminary data.</text>
</comment>
<evidence type="ECO:0000313" key="9">
    <source>
        <dbReference type="EMBL" id="PIL44528.1"/>
    </source>
</evidence>
<dbReference type="Gene3D" id="3.40.50.2300">
    <property type="match status" value="1"/>
</dbReference>
<dbReference type="CDD" id="cd00082">
    <property type="entry name" value="HisKA"/>
    <property type="match status" value="1"/>
</dbReference>
<dbReference type="PROSITE" id="PS50110">
    <property type="entry name" value="RESPONSE_REGULATORY"/>
    <property type="match status" value="1"/>
</dbReference>
<name>A0A2G8TFV8_9BURK</name>
<dbReference type="NCBIfam" id="TIGR00229">
    <property type="entry name" value="sensory_box"/>
    <property type="match status" value="2"/>
</dbReference>
<evidence type="ECO:0000256" key="1">
    <source>
        <dbReference type="ARBA" id="ARBA00000085"/>
    </source>
</evidence>
<dbReference type="PROSITE" id="PS50113">
    <property type="entry name" value="PAC"/>
    <property type="match status" value="2"/>
</dbReference>
<dbReference type="SMART" id="SM00091">
    <property type="entry name" value="PAS"/>
    <property type="match status" value="2"/>
</dbReference>
<dbReference type="RefSeq" id="WP_099789045.1">
    <property type="nucleotide sequence ID" value="NZ_JBHLYV010000022.1"/>
</dbReference>
<dbReference type="SUPFAM" id="SSF55785">
    <property type="entry name" value="PYP-like sensor domain (PAS domain)"/>
    <property type="match status" value="2"/>
</dbReference>
<evidence type="ECO:0000259" key="5">
    <source>
        <dbReference type="PROSITE" id="PS50109"/>
    </source>
</evidence>
<dbReference type="PROSITE" id="PS50109">
    <property type="entry name" value="HIS_KIN"/>
    <property type="match status" value="1"/>
</dbReference>
<comment type="catalytic activity">
    <reaction evidence="1">
        <text>ATP + protein L-histidine = ADP + protein N-phospho-L-histidine.</text>
        <dbReference type="EC" id="2.7.13.3"/>
    </reaction>
</comment>
<dbReference type="InterPro" id="IPR003594">
    <property type="entry name" value="HATPase_dom"/>
</dbReference>
<keyword evidence="10" id="KW-1185">Reference proteome</keyword>
<dbReference type="PRINTS" id="PR00344">
    <property type="entry name" value="BCTRLSENSOR"/>
</dbReference>
<dbReference type="SUPFAM" id="SSF47384">
    <property type="entry name" value="Homodimeric domain of signal transducing histidine kinase"/>
    <property type="match status" value="1"/>
</dbReference>
<feature type="domain" description="PAC" evidence="8">
    <location>
        <begin position="87"/>
        <end position="139"/>
    </location>
</feature>
<dbReference type="InterPro" id="IPR000700">
    <property type="entry name" value="PAS-assoc_C"/>
</dbReference>
<keyword evidence="9" id="KW-0808">Transferase</keyword>
<organism evidence="9 10">
    <name type="scientific">Massilia eurypsychrophila</name>
    <dbReference type="NCBI Taxonomy" id="1485217"/>
    <lineage>
        <taxon>Bacteria</taxon>
        <taxon>Pseudomonadati</taxon>
        <taxon>Pseudomonadota</taxon>
        <taxon>Betaproteobacteria</taxon>
        <taxon>Burkholderiales</taxon>
        <taxon>Oxalobacteraceae</taxon>
        <taxon>Telluria group</taxon>
        <taxon>Massilia</taxon>
    </lineage>
</organism>
<evidence type="ECO:0000256" key="4">
    <source>
        <dbReference type="PROSITE-ProRule" id="PRU00169"/>
    </source>
</evidence>
<dbReference type="CDD" id="cd00130">
    <property type="entry name" value="PAS"/>
    <property type="match status" value="2"/>
</dbReference>
<dbReference type="Gene3D" id="1.10.287.130">
    <property type="match status" value="1"/>
</dbReference>
<dbReference type="PANTHER" id="PTHR43065:SF49">
    <property type="entry name" value="HISTIDINE KINASE"/>
    <property type="match status" value="1"/>
</dbReference>
<dbReference type="SMART" id="SM00448">
    <property type="entry name" value="REC"/>
    <property type="match status" value="1"/>
</dbReference>
<evidence type="ECO:0000313" key="10">
    <source>
        <dbReference type="Proteomes" id="UP000230390"/>
    </source>
</evidence>
<dbReference type="InterPro" id="IPR011006">
    <property type="entry name" value="CheY-like_superfamily"/>
</dbReference>
<feature type="domain" description="Histidine kinase" evidence="5">
    <location>
        <begin position="287"/>
        <end position="506"/>
    </location>
</feature>
<evidence type="ECO:0000259" key="8">
    <source>
        <dbReference type="PROSITE" id="PS50113"/>
    </source>
</evidence>
<dbReference type="InterPro" id="IPR003661">
    <property type="entry name" value="HisK_dim/P_dom"/>
</dbReference>
<evidence type="ECO:0000259" key="6">
    <source>
        <dbReference type="PROSITE" id="PS50110"/>
    </source>
</evidence>
<dbReference type="SMART" id="SM00388">
    <property type="entry name" value="HisKA"/>
    <property type="match status" value="1"/>
</dbReference>
<dbReference type="Proteomes" id="UP000230390">
    <property type="component" value="Unassembled WGS sequence"/>
</dbReference>
<dbReference type="SUPFAM" id="SSF55874">
    <property type="entry name" value="ATPase domain of HSP90 chaperone/DNA topoisomerase II/histidine kinase"/>
    <property type="match status" value="1"/>
</dbReference>
<dbReference type="InterPro" id="IPR000014">
    <property type="entry name" value="PAS"/>
</dbReference>
<evidence type="ECO:0000259" key="7">
    <source>
        <dbReference type="PROSITE" id="PS50112"/>
    </source>
</evidence>
<gene>
    <name evidence="9" type="ORF">CR105_13830</name>
</gene>
<dbReference type="InterPro" id="IPR036890">
    <property type="entry name" value="HATPase_C_sf"/>
</dbReference>
<dbReference type="PANTHER" id="PTHR43065">
    <property type="entry name" value="SENSOR HISTIDINE KINASE"/>
    <property type="match status" value="1"/>
</dbReference>
<dbReference type="Pfam" id="PF02518">
    <property type="entry name" value="HATPase_c"/>
    <property type="match status" value="1"/>
</dbReference>
<dbReference type="OrthoDB" id="9177042at2"/>
<keyword evidence="3 4" id="KW-0597">Phosphoprotein</keyword>
<feature type="domain" description="PAS" evidence="7">
    <location>
        <begin position="140"/>
        <end position="213"/>
    </location>
</feature>
<dbReference type="InterPro" id="IPR004358">
    <property type="entry name" value="Sig_transdc_His_kin-like_C"/>
</dbReference>
<feature type="domain" description="PAC" evidence="8">
    <location>
        <begin position="215"/>
        <end position="267"/>
    </location>
</feature>
<reference evidence="9 10" key="1">
    <citation type="submission" date="2017-10" db="EMBL/GenBank/DDBJ databases">
        <title>Massilia psychrophilum sp. nov., a novel purple-pigmented bacterium isolated from Tianshan glacier, Xinjiang Municipality, China.</title>
        <authorList>
            <person name="Wang H."/>
        </authorList>
    </citation>
    <scope>NUCLEOTIDE SEQUENCE [LARGE SCALE GENOMIC DNA]</scope>
    <source>
        <strain evidence="9 10">JCM 30074</strain>
    </source>
</reference>
<dbReference type="Gene3D" id="3.30.565.10">
    <property type="entry name" value="Histidine kinase-like ATPase, C-terminal domain"/>
    <property type="match status" value="1"/>
</dbReference>
<dbReference type="InterPro" id="IPR001610">
    <property type="entry name" value="PAC"/>
</dbReference>
<dbReference type="SUPFAM" id="SSF52172">
    <property type="entry name" value="CheY-like"/>
    <property type="match status" value="1"/>
</dbReference>
<dbReference type="InterPro" id="IPR036097">
    <property type="entry name" value="HisK_dim/P_sf"/>
</dbReference>
<protein>
    <recommendedName>
        <fullName evidence="2">histidine kinase</fullName>
        <ecNumber evidence="2">2.7.13.3</ecNumber>
    </recommendedName>
</protein>
<dbReference type="SMART" id="SM00086">
    <property type="entry name" value="PAC"/>
    <property type="match status" value="2"/>
</dbReference>
<dbReference type="Gene3D" id="3.30.450.20">
    <property type="entry name" value="PAS domain"/>
    <property type="match status" value="2"/>
</dbReference>
<sequence length="635" mass="68535">MPSTSATPFHVATDRFRLFVDGVTDYAIYMLSPEGIVSSWNAGAQRFKGYAPDEIIGQHFSRFYTEKDLATGLPARALETACSQGKFEDEGWRVRKDGTSFWASVVIDPIYDGGGALLGFAKITRDITARKRAAEALHASEERFRLLVQGVTDYAIYMLSPEGLVTNWNAGARRIKGYEEAEVLDTHFSRFYVDEDVAAGAPMTALKRAVAEGRYESEGLRVRKDGSRFWAHVVIDPIHDELGTLLGFAKVTRDITERRQAAQELERANLALFQSQKLEAIGKLTGGVAHDFNNLLSVVVNGLGILQRRLVEPEDVRILDAMTRAAARGATLTQQLLAFARRQPLKQENLDLNEVIGSFEEVLRRAGKTSVDFTLDLAAQLPAVRIDAAQLEASLLNLIVNARDATADGGTICLRTAVADLAAGEVSTLPAGRYVIVEVADSGEGMSSETLARAVEPFFTTKPVGKGTGLGLSQAYGLAQQSKGDLVLRSVVGEGTQVAFYLPALGDGQPATAVASTAEKALVVDDQDDVREMAVALFGTLGYHVISARNGIEALEALKNDRQIDVLFSDVVMPGMSGISLARQARLLAPSLKIILASGYASDAAGDEKSAVDEFPLIAKPYTLAQILKELRAAP</sequence>
<keyword evidence="9" id="KW-0418">Kinase</keyword>
<proteinExistence type="predicted"/>
<dbReference type="InterPro" id="IPR001789">
    <property type="entry name" value="Sig_transdc_resp-reg_receiver"/>
</dbReference>
<feature type="modified residue" description="4-aspartylphosphate" evidence="4">
    <location>
        <position position="570"/>
    </location>
</feature>
<evidence type="ECO:0000256" key="3">
    <source>
        <dbReference type="ARBA" id="ARBA00022553"/>
    </source>
</evidence>
<dbReference type="PROSITE" id="PS50112">
    <property type="entry name" value="PAS"/>
    <property type="match status" value="2"/>
</dbReference>
<dbReference type="Pfam" id="PF13426">
    <property type="entry name" value="PAS_9"/>
    <property type="match status" value="2"/>
</dbReference>
<accession>A0A2G8TFV8</accession>
<feature type="domain" description="Response regulatory" evidence="6">
    <location>
        <begin position="520"/>
        <end position="635"/>
    </location>
</feature>
<dbReference type="GO" id="GO:0000155">
    <property type="term" value="F:phosphorelay sensor kinase activity"/>
    <property type="evidence" value="ECO:0007669"/>
    <property type="project" value="InterPro"/>
</dbReference>
<dbReference type="InterPro" id="IPR005467">
    <property type="entry name" value="His_kinase_dom"/>
</dbReference>
<dbReference type="SMART" id="SM00387">
    <property type="entry name" value="HATPase_c"/>
    <property type="match status" value="1"/>
</dbReference>
<feature type="domain" description="PAS" evidence="7">
    <location>
        <begin position="12"/>
        <end position="68"/>
    </location>
</feature>
<dbReference type="Pfam" id="PF00072">
    <property type="entry name" value="Response_reg"/>
    <property type="match status" value="1"/>
</dbReference>
<evidence type="ECO:0000256" key="2">
    <source>
        <dbReference type="ARBA" id="ARBA00012438"/>
    </source>
</evidence>
<dbReference type="AlphaFoldDB" id="A0A2G8TFV8"/>
<dbReference type="EC" id="2.7.13.3" evidence="2"/>